<proteinExistence type="predicted"/>
<reference evidence="2 3" key="1">
    <citation type="journal article" date="2014" name="PLoS ONE">
        <title>Genome Information of Methylobacterium oryzae, a Plant-Probiotic Methylotroph in the Phyllosphere.</title>
        <authorList>
            <person name="Kwak M.J."/>
            <person name="Jeong H."/>
            <person name="Madhaiyan M."/>
            <person name="Lee Y."/>
            <person name="Sa T.M."/>
            <person name="Oh T.K."/>
            <person name="Kim J.F."/>
        </authorList>
    </citation>
    <scope>NUCLEOTIDE SEQUENCE [LARGE SCALE GENOMIC DNA]</scope>
    <source>
        <strain evidence="2 3">CBMB20</strain>
    </source>
</reference>
<dbReference type="eggNOG" id="ENOG50304ZG">
    <property type="taxonomic scope" value="Bacteria"/>
</dbReference>
<evidence type="ECO:0000313" key="2">
    <source>
        <dbReference type="EMBL" id="AIQ91934.1"/>
    </source>
</evidence>
<dbReference type="HOGENOM" id="CLU_198990_0_0_5"/>
<evidence type="ECO:0000313" key="3">
    <source>
        <dbReference type="Proteomes" id="UP000029492"/>
    </source>
</evidence>
<name>A0A089QBL3_9HYPH</name>
<sequence length="71" mass="7573">MLVNAREARRRTLLTSNLHPPEGGLNADPILYGVAAGLASLFPPVTAQAQDRSEPRGHAEGDRPGDRTASR</sequence>
<accession>A0A089QBL3</accession>
<gene>
    <name evidence="2" type="ORF">MOC_4179</name>
</gene>
<feature type="compositionally biased region" description="Basic and acidic residues" evidence="1">
    <location>
        <begin position="51"/>
        <end position="71"/>
    </location>
</feature>
<organism evidence="2 3">
    <name type="scientific">Methylobacterium oryzae CBMB20</name>
    <dbReference type="NCBI Taxonomy" id="693986"/>
    <lineage>
        <taxon>Bacteria</taxon>
        <taxon>Pseudomonadati</taxon>
        <taxon>Pseudomonadota</taxon>
        <taxon>Alphaproteobacteria</taxon>
        <taxon>Hyphomicrobiales</taxon>
        <taxon>Methylobacteriaceae</taxon>
        <taxon>Methylobacterium</taxon>
    </lineage>
</organism>
<dbReference type="EMBL" id="CP003811">
    <property type="protein sequence ID" value="AIQ91934.1"/>
    <property type="molecule type" value="Genomic_DNA"/>
</dbReference>
<protein>
    <submittedName>
        <fullName evidence="2">Protein of unassigned function</fullName>
    </submittedName>
</protein>
<evidence type="ECO:0000256" key="1">
    <source>
        <dbReference type="SAM" id="MobiDB-lite"/>
    </source>
</evidence>
<dbReference type="KEGG" id="mor:MOC_4179"/>
<feature type="region of interest" description="Disordered" evidence="1">
    <location>
        <begin position="45"/>
        <end position="71"/>
    </location>
</feature>
<keyword evidence="3" id="KW-1185">Reference proteome</keyword>
<dbReference type="Proteomes" id="UP000029492">
    <property type="component" value="Chromosome"/>
</dbReference>
<dbReference type="AlphaFoldDB" id="A0A089QBL3"/>